<dbReference type="RefSeq" id="WP_106739527.1">
    <property type="nucleotide sequence ID" value="NZ_CP027657.1"/>
</dbReference>
<name>A0A2R3QST4_ECTME</name>
<evidence type="ECO:0000313" key="1">
    <source>
        <dbReference type="EMBL" id="AVO54803.1"/>
    </source>
</evidence>
<evidence type="ECO:0000313" key="2">
    <source>
        <dbReference type="Proteomes" id="UP000238327"/>
    </source>
</evidence>
<proteinExistence type="predicted"/>
<protein>
    <submittedName>
        <fullName evidence="1">Uncharacterized protein</fullName>
    </submittedName>
</protein>
<organism evidence="1 2">
    <name type="scientific">Ectopseudomonas mendocina</name>
    <name type="common">Pseudomonas mendocina</name>
    <dbReference type="NCBI Taxonomy" id="300"/>
    <lineage>
        <taxon>Bacteria</taxon>
        <taxon>Pseudomonadati</taxon>
        <taxon>Pseudomonadota</taxon>
        <taxon>Gammaproteobacteria</taxon>
        <taxon>Pseudomonadales</taxon>
        <taxon>Pseudomonadaceae</taxon>
        <taxon>Ectopseudomonas</taxon>
    </lineage>
</organism>
<dbReference type="EMBL" id="CP027657">
    <property type="protein sequence ID" value="AVO54803.1"/>
    <property type="molecule type" value="Genomic_DNA"/>
</dbReference>
<gene>
    <name evidence="1" type="ORF">C7A17_19230</name>
</gene>
<accession>A0A2R3QST4</accession>
<reference evidence="1 2" key="1">
    <citation type="submission" date="2018-03" db="EMBL/GenBank/DDBJ databases">
        <title>Complete genome sequence and methylome analysis of Pseudomonas mendocina NEB 698.</title>
        <authorList>
            <person name="Morgan R.D."/>
        </authorList>
    </citation>
    <scope>NUCLEOTIDE SEQUENCE [LARGE SCALE GENOMIC DNA]</scope>
    <source>
        <strain evidence="1 2">NEB698</strain>
    </source>
</reference>
<dbReference type="Proteomes" id="UP000238327">
    <property type="component" value="Chromosome"/>
</dbReference>
<sequence length="258" mass="29064">MPGCKKCGIEIALSFFYRHLSKCAPDTFAELPPHAKYWAPHEFVKRGYFNQFPGIQDPLKLKKDVIWEALGEPWIRKSVDTALTKILSSPHKLQDFDHVAFKTRIFISQDVIQPSVYYRKMSQGEWDAVKNLPNPFQGTFNHINTDHYRYWMSSSLRKVSAFGNANATDAEGIIVKITFSQDPLLKFALRLAAHQKSGVQADASKVAVHREGFAEIGNMSTDTDLAEVLVPTRLHHNLGFTSAQAAELNGIKQSFVSL</sequence>
<dbReference type="AlphaFoldDB" id="A0A2R3QST4"/>